<feature type="transmembrane region" description="Helical" evidence="2">
    <location>
        <begin position="12"/>
        <end position="30"/>
    </location>
</feature>
<accession>A0A840PMP7</accession>
<evidence type="ECO:0000256" key="2">
    <source>
        <dbReference type="SAM" id="Phobius"/>
    </source>
</evidence>
<feature type="region of interest" description="Disordered" evidence="1">
    <location>
        <begin position="118"/>
        <end position="153"/>
    </location>
</feature>
<gene>
    <name evidence="3" type="ORF">HNR36_000150</name>
</gene>
<evidence type="ECO:0000256" key="1">
    <source>
        <dbReference type="SAM" id="MobiDB-lite"/>
    </source>
</evidence>
<feature type="compositionally biased region" description="Acidic residues" evidence="1">
    <location>
        <begin position="129"/>
        <end position="139"/>
    </location>
</feature>
<dbReference type="RefSeq" id="WP_168411737.1">
    <property type="nucleotide sequence ID" value="NZ_JAAXPW010000001.1"/>
</dbReference>
<keyword evidence="2" id="KW-1133">Transmembrane helix</keyword>
<dbReference type="InterPro" id="IPR014717">
    <property type="entry name" value="Transl_elong_EF1B/ribsomal_bS6"/>
</dbReference>
<dbReference type="EMBL" id="JACHGZ010000001">
    <property type="protein sequence ID" value="MBB5147769.1"/>
    <property type="molecule type" value="Genomic_DNA"/>
</dbReference>
<reference evidence="3 4" key="1">
    <citation type="submission" date="2020-08" db="EMBL/GenBank/DDBJ databases">
        <title>Genomic Encyclopedia of Type Strains, Phase IV (KMG-IV): sequencing the most valuable type-strain genomes for metagenomic binning, comparative biology and taxonomic classification.</title>
        <authorList>
            <person name="Goeker M."/>
        </authorList>
    </citation>
    <scope>NUCLEOTIDE SEQUENCE [LARGE SCALE GENOMIC DNA]</scope>
    <source>
        <strain evidence="3 4">DSM 10633</strain>
    </source>
</reference>
<evidence type="ECO:0000313" key="3">
    <source>
        <dbReference type="EMBL" id="MBB5147769.1"/>
    </source>
</evidence>
<sequence length="230" mass="25864">MMKLTSGKNSSTLLIIALVAALLFAVYYYVILPKKEEVASLESSITSTRSEITTIQQQIEEVNASKSIDEATLFEMRQKVPATRNLDDLILNIEETQYVSGTKILSVDFNNYDTLVSNSELEDPNAPTEDSENVDDSGEETSSNERPVSTIAKESLPPELKLITFEVNVESPDFQHLVHFIKEIEKIERIMHIDIIDFSLPGEENEFAEDPVDSIEATVQVTTFYYEGDE</sequence>
<name>A0A840PMP7_URETH</name>
<keyword evidence="4" id="KW-1185">Reference proteome</keyword>
<evidence type="ECO:0008006" key="5">
    <source>
        <dbReference type="Google" id="ProtNLM"/>
    </source>
</evidence>
<keyword evidence="2" id="KW-0472">Membrane</keyword>
<evidence type="ECO:0000313" key="4">
    <source>
        <dbReference type="Proteomes" id="UP000557217"/>
    </source>
</evidence>
<protein>
    <recommendedName>
        <fullName evidence="5">Potassium transporter</fullName>
    </recommendedName>
</protein>
<proteinExistence type="predicted"/>
<dbReference type="AlphaFoldDB" id="A0A840PMP7"/>
<keyword evidence="2" id="KW-0812">Transmembrane</keyword>
<organism evidence="3 4">
    <name type="scientific">Ureibacillus thermosphaericus</name>
    <dbReference type="NCBI Taxonomy" id="51173"/>
    <lineage>
        <taxon>Bacteria</taxon>
        <taxon>Bacillati</taxon>
        <taxon>Bacillota</taxon>
        <taxon>Bacilli</taxon>
        <taxon>Bacillales</taxon>
        <taxon>Caryophanaceae</taxon>
        <taxon>Ureibacillus</taxon>
    </lineage>
</organism>
<comment type="caution">
    <text evidence="3">The sequence shown here is derived from an EMBL/GenBank/DDBJ whole genome shotgun (WGS) entry which is preliminary data.</text>
</comment>
<dbReference type="Gene3D" id="3.30.70.60">
    <property type="match status" value="1"/>
</dbReference>
<dbReference type="Proteomes" id="UP000557217">
    <property type="component" value="Unassembled WGS sequence"/>
</dbReference>